<keyword evidence="1" id="KW-0802">TPR repeat</keyword>
<dbReference type="EMBL" id="JAPTMU010000005">
    <property type="protein sequence ID" value="KAJ4943823.1"/>
    <property type="molecule type" value="Genomic_DNA"/>
</dbReference>
<evidence type="ECO:0000313" key="2">
    <source>
        <dbReference type="EMBL" id="KAJ4943823.1"/>
    </source>
</evidence>
<dbReference type="InterPro" id="IPR019412">
    <property type="entry name" value="IML2/TPR_39"/>
</dbReference>
<accession>A0AAD6FS47</accession>
<protein>
    <submittedName>
        <fullName evidence="2">Uncharacterized protein</fullName>
    </submittedName>
</protein>
<comment type="caution">
    <text evidence="2">The sequence shown here is derived from an EMBL/GenBank/DDBJ whole genome shotgun (WGS) entry which is preliminary data.</text>
</comment>
<keyword evidence="3" id="KW-1185">Reference proteome</keyword>
<name>A0AAD6FS47_9TELE</name>
<dbReference type="PANTHER" id="PTHR31859">
    <property type="entry name" value="TETRATRICOPEPTIDE REPEAT PROTEIN 39 FAMILY MEMBER"/>
    <property type="match status" value="1"/>
</dbReference>
<proteinExistence type="predicted"/>
<sequence length="81" mass="9191">MFSCSESQIKYDHYLVPNALLEHGLLCLEQGRKSEAIRLLETAKQNYKNYSMESRTHFRIQAAMHKAKGVAENGLHSPSSP</sequence>
<dbReference type="PANTHER" id="PTHR31859:SF3">
    <property type="entry name" value="TETRATRICOPEPTIDE REPEAT PROTEIN 39A"/>
    <property type="match status" value="1"/>
</dbReference>
<reference evidence="2" key="1">
    <citation type="submission" date="2022-11" db="EMBL/GenBank/DDBJ databases">
        <title>Chromosome-level genome of Pogonophryne albipinna.</title>
        <authorList>
            <person name="Jo E."/>
        </authorList>
    </citation>
    <scope>NUCLEOTIDE SEQUENCE</scope>
    <source>
        <strain evidence="2">SGF0006</strain>
        <tissue evidence="2">Muscle</tissue>
    </source>
</reference>
<dbReference type="Proteomes" id="UP001219934">
    <property type="component" value="Unassembled WGS sequence"/>
</dbReference>
<evidence type="ECO:0000256" key="1">
    <source>
        <dbReference type="ARBA" id="ARBA00022803"/>
    </source>
</evidence>
<gene>
    <name evidence="2" type="ORF">JOQ06_006317</name>
</gene>
<dbReference type="AlphaFoldDB" id="A0AAD6FS47"/>
<organism evidence="2 3">
    <name type="scientific">Pogonophryne albipinna</name>
    <dbReference type="NCBI Taxonomy" id="1090488"/>
    <lineage>
        <taxon>Eukaryota</taxon>
        <taxon>Metazoa</taxon>
        <taxon>Chordata</taxon>
        <taxon>Craniata</taxon>
        <taxon>Vertebrata</taxon>
        <taxon>Euteleostomi</taxon>
        <taxon>Actinopterygii</taxon>
        <taxon>Neopterygii</taxon>
        <taxon>Teleostei</taxon>
        <taxon>Neoteleostei</taxon>
        <taxon>Acanthomorphata</taxon>
        <taxon>Eupercaria</taxon>
        <taxon>Perciformes</taxon>
        <taxon>Notothenioidei</taxon>
        <taxon>Pogonophryne</taxon>
    </lineage>
</organism>
<evidence type="ECO:0000313" key="3">
    <source>
        <dbReference type="Proteomes" id="UP001219934"/>
    </source>
</evidence>